<evidence type="ECO:0000256" key="1">
    <source>
        <dbReference type="ARBA" id="ARBA00023180"/>
    </source>
</evidence>
<feature type="compositionally biased region" description="Polar residues" evidence="2">
    <location>
        <begin position="1049"/>
        <end position="1065"/>
    </location>
</feature>
<dbReference type="Gene3D" id="3.40.50.1820">
    <property type="entry name" value="alpha/beta hydrolase"/>
    <property type="match status" value="1"/>
</dbReference>
<feature type="region of interest" description="Disordered" evidence="2">
    <location>
        <begin position="445"/>
        <end position="493"/>
    </location>
</feature>
<feature type="region of interest" description="Disordered" evidence="2">
    <location>
        <begin position="999"/>
        <end position="1186"/>
    </location>
</feature>
<feature type="compositionally biased region" description="Polar residues" evidence="2">
    <location>
        <begin position="1001"/>
        <end position="1021"/>
    </location>
</feature>
<feature type="domain" description="Carboxylesterase type B" evidence="3">
    <location>
        <begin position="117"/>
        <end position="202"/>
    </location>
</feature>
<proteinExistence type="predicted"/>
<feature type="compositionally biased region" description="Polar residues" evidence="2">
    <location>
        <begin position="945"/>
        <end position="964"/>
    </location>
</feature>
<keyword evidence="1" id="KW-0325">Glycoprotein</keyword>
<feature type="compositionally biased region" description="Basic residues" evidence="2">
    <location>
        <begin position="1254"/>
        <end position="1263"/>
    </location>
</feature>
<feature type="compositionally biased region" description="Basic and acidic residues" evidence="2">
    <location>
        <begin position="1022"/>
        <end position="1032"/>
    </location>
</feature>
<feature type="compositionally biased region" description="Polar residues" evidence="2">
    <location>
        <begin position="762"/>
        <end position="772"/>
    </location>
</feature>
<dbReference type="InterPro" id="IPR002018">
    <property type="entry name" value="CarbesteraseB"/>
</dbReference>
<dbReference type="InterPro" id="IPR029058">
    <property type="entry name" value="AB_hydrolase_fold"/>
</dbReference>
<feature type="compositionally biased region" description="Basic and acidic residues" evidence="2">
    <location>
        <begin position="839"/>
        <end position="856"/>
    </location>
</feature>
<accession>A0A6H5H639</accession>
<dbReference type="Proteomes" id="UP000479000">
    <property type="component" value="Unassembled WGS sequence"/>
</dbReference>
<dbReference type="Pfam" id="PF00135">
    <property type="entry name" value="COesterase"/>
    <property type="match status" value="1"/>
</dbReference>
<evidence type="ECO:0000313" key="5">
    <source>
        <dbReference type="Proteomes" id="UP000479000"/>
    </source>
</evidence>
<reference evidence="4 5" key="1">
    <citation type="submission" date="2020-02" db="EMBL/GenBank/DDBJ databases">
        <authorList>
            <person name="Ferguson B K."/>
        </authorList>
    </citation>
    <scope>NUCLEOTIDE SEQUENCE [LARGE SCALE GENOMIC DNA]</scope>
</reference>
<dbReference type="OrthoDB" id="19653at2759"/>
<gene>
    <name evidence="4" type="ORF">NTEN_LOCUS16489</name>
</gene>
<feature type="region of interest" description="Disordered" evidence="2">
    <location>
        <begin position="405"/>
        <end position="428"/>
    </location>
</feature>
<evidence type="ECO:0000259" key="3">
    <source>
        <dbReference type="Pfam" id="PF00135"/>
    </source>
</evidence>
<dbReference type="AlphaFoldDB" id="A0A6H5H639"/>
<dbReference type="SUPFAM" id="SSF53474">
    <property type="entry name" value="alpha/beta-Hydrolases"/>
    <property type="match status" value="1"/>
</dbReference>
<feature type="compositionally biased region" description="Low complexity" evidence="2">
    <location>
        <begin position="457"/>
        <end position="470"/>
    </location>
</feature>
<feature type="region of interest" description="Disordered" evidence="2">
    <location>
        <begin position="811"/>
        <end position="986"/>
    </location>
</feature>
<name>A0A6H5H639_9HEMI</name>
<feature type="region of interest" description="Disordered" evidence="2">
    <location>
        <begin position="759"/>
        <end position="787"/>
    </location>
</feature>
<feature type="compositionally biased region" description="Polar residues" evidence="2">
    <location>
        <begin position="1209"/>
        <end position="1235"/>
    </location>
</feature>
<protein>
    <recommendedName>
        <fullName evidence="3">Carboxylesterase type B domain-containing protein</fullName>
    </recommendedName>
</protein>
<feature type="compositionally biased region" description="Basic and acidic residues" evidence="2">
    <location>
        <begin position="887"/>
        <end position="939"/>
    </location>
</feature>
<feature type="compositionally biased region" description="Low complexity" evidence="2">
    <location>
        <begin position="1132"/>
        <end position="1142"/>
    </location>
</feature>
<sequence length="1263" mass="138075">MATLFITAATRAESKTSVTIGSYSIHEALQISLSREMNNYSVSYADRDLPTVQLTPIKNASSPIISFWKSKEEKAIVAQIYSLLCRLQRQAMGSAWCFVCCAIVLPALWVGRVEASKAGMYEGYMMTSTENRTFLAFSGIRYAKPPIGELRFKPPVPIEPLTEVQKAFEEGSPCIQINALDFSNPNKITGDEDCLFLNIYTHDNRFAYSWSTEYNMLTALSAEKNLNMPRGFSTDIMVCEAVTDAEWASPVHIEIERHAGTKYAYIFDYSGTKDIYDLLGTQDFRFGLVVHLPAYFFQNLGTERKREEMGKTAICHSPGRHSPACSGWRSKCDPQISCTIRKLRPVISLGDNHLQLCRFRTAVSRATSKLYEDIIKWRPDGDRHPPEWFSTKQCAAQYEHMLKTLSSRRKKRSERGGDQSSTSDSPADTLFQICYQESPTLSKLLESSCPAGTPPNSTTSSSQLHLLHQSNPSAAHRPLQSPQAKQPHHRTSTMALSTALADHCLVAPDFHQIATSVPSAPHVPDDSKSLTSPQIEIATELVTKDAPQTLLSKGIAGEPKEAVLVNDDDIVRKLDQLMDQVQNTLAENAVDEKSANDVLAVDESKVASSRLDTEIKTTASEAPTIETLDSTSSAVGLIVMGSGRPDGSLIQPSISGPDILSYGPSVEASLEAEQANDDNLLKSSRIDQTQLPAEIQVDEKISTVLSKEFPLTQYEMEGSRSEQTGLKRTLEVSNDSTVVSQSAGADDSIAGQVREALWPIEKTSTNDGTISPTLEKDPHLGAPSTESSKLIEKQIDGTVNELQDVDGSSFNAVEDDNIDQNDAGSHGQKKFLEENQTDLPKDNDSEKLEPNCHEDQTLDGATEVKACSDSIATENGKLKDSTGPTADHGKGDDAAEKLLVNSEHKGDTLSEKLTESKKQQTLEPERAEGSRTEQADGKQGDAVTVTDSLAPSNKRSEDTSSSPEESLAAKGSEDSDSTSSSLDKSFIIQNQPVVFVERTAVTEQKSSPSISPVETLPSSIESPKEILPDEKAPTPTNFSDDQVLGARTVSKQETFFQSEKNSDLTTVPGLSFEETEKKIRQVESDKDESTQGTKDETDDVNSVPESHFDDEEDTQDHDYIPPRVPAIEPDDVTVSTETTSDSYGDKLSLAEESEFSGEEKVDESESFPKTKRRKLSVDRKQRAATTEKSLLKTLTMVQALGSGVPLDQLESSPATTARVSRASTSGKGGTNTSDSIVLPPIKRKRPTTSDTSSRLKRKRSDAS</sequence>
<feature type="compositionally biased region" description="Acidic residues" evidence="2">
    <location>
        <begin position="1151"/>
        <end position="1165"/>
    </location>
</feature>
<feature type="compositionally biased region" description="Basic and acidic residues" evidence="2">
    <location>
        <begin position="1074"/>
        <end position="1095"/>
    </location>
</feature>
<dbReference type="EMBL" id="CADCXU010024226">
    <property type="protein sequence ID" value="CAB0011565.1"/>
    <property type="molecule type" value="Genomic_DNA"/>
</dbReference>
<keyword evidence="5" id="KW-1185">Reference proteome</keyword>
<dbReference type="PANTHER" id="PTHR11559">
    <property type="entry name" value="CARBOXYLESTERASE"/>
    <property type="match status" value="1"/>
</dbReference>
<feature type="region of interest" description="Disordered" evidence="2">
    <location>
        <begin position="1202"/>
        <end position="1263"/>
    </location>
</feature>
<evidence type="ECO:0000256" key="2">
    <source>
        <dbReference type="SAM" id="MobiDB-lite"/>
    </source>
</evidence>
<evidence type="ECO:0000313" key="4">
    <source>
        <dbReference type="EMBL" id="CAB0011565.1"/>
    </source>
</evidence>
<organism evidence="4 5">
    <name type="scientific">Nesidiocoris tenuis</name>
    <dbReference type="NCBI Taxonomy" id="355587"/>
    <lineage>
        <taxon>Eukaryota</taxon>
        <taxon>Metazoa</taxon>
        <taxon>Ecdysozoa</taxon>
        <taxon>Arthropoda</taxon>
        <taxon>Hexapoda</taxon>
        <taxon>Insecta</taxon>
        <taxon>Pterygota</taxon>
        <taxon>Neoptera</taxon>
        <taxon>Paraneoptera</taxon>
        <taxon>Hemiptera</taxon>
        <taxon>Heteroptera</taxon>
        <taxon>Panheteroptera</taxon>
        <taxon>Cimicomorpha</taxon>
        <taxon>Miridae</taxon>
        <taxon>Dicyphina</taxon>
        <taxon>Nesidiocoris</taxon>
    </lineage>
</organism>
<dbReference type="InterPro" id="IPR050309">
    <property type="entry name" value="Type-B_Carboxylest/Lipase"/>
</dbReference>